<dbReference type="KEGG" id="rml:FF011L_05890"/>
<evidence type="ECO:0000313" key="1">
    <source>
        <dbReference type="EMBL" id="QDS91853.1"/>
    </source>
</evidence>
<name>A0A517MAE3_9BACT</name>
<accession>A0A517MAE3</accession>
<keyword evidence="2" id="KW-1185">Reference proteome</keyword>
<protein>
    <submittedName>
        <fullName evidence="1">Neutral/alkaline non-lysosomal ceramidase</fullName>
    </submittedName>
</protein>
<dbReference type="Proteomes" id="UP000320672">
    <property type="component" value="Chromosome"/>
</dbReference>
<organism evidence="1 2">
    <name type="scientific">Roseimaritima multifibrata</name>
    <dbReference type="NCBI Taxonomy" id="1930274"/>
    <lineage>
        <taxon>Bacteria</taxon>
        <taxon>Pseudomonadati</taxon>
        <taxon>Planctomycetota</taxon>
        <taxon>Planctomycetia</taxon>
        <taxon>Pirellulales</taxon>
        <taxon>Pirellulaceae</taxon>
        <taxon>Roseimaritima</taxon>
    </lineage>
</organism>
<reference evidence="1 2" key="1">
    <citation type="submission" date="2019-02" db="EMBL/GenBank/DDBJ databases">
        <title>Deep-cultivation of Planctomycetes and their phenomic and genomic characterization uncovers novel biology.</title>
        <authorList>
            <person name="Wiegand S."/>
            <person name="Jogler M."/>
            <person name="Boedeker C."/>
            <person name="Pinto D."/>
            <person name="Vollmers J."/>
            <person name="Rivas-Marin E."/>
            <person name="Kohn T."/>
            <person name="Peeters S.H."/>
            <person name="Heuer A."/>
            <person name="Rast P."/>
            <person name="Oberbeckmann S."/>
            <person name="Bunk B."/>
            <person name="Jeske O."/>
            <person name="Meyerdierks A."/>
            <person name="Storesund J.E."/>
            <person name="Kallscheuer N."/>
            <person name="Luecker S."/>
            <person name="Lage O.M."/>
            <person name="Pohl T."/>
            <person name="Merkel B.J."/>
            <person name="Hornburger P."/>
            <person name="Mueller R.-W."/>
            <person name="Bruemmer F."/>
            <person name="Labrenz M."/>
            <person name="Spormann A.M."/>
            <person name="Op den Camp H."/>
            <person name="Overmann J."/>
            <person name="Amann R."/>
            <person name="Jetten M.S.M."/>
            <person name="Mascher T."/>
            <person name="Medema M.H."/>
            <person name="Devos D.P."/>
            <person name="Kaster A.-K."/>
            <person name="Ovreas L."/>
            <person name="Rohde M."/>
            <person name="Galperin M.Y."/>
            <person name="Jogler C."/>
        </authorList>
    </citation>
    <scope>NUCLEOTIDE SEQUENCE [LARGE SCALE GENOMIC DNA]</scope>
    <source>
        <strain evidence="1 2">FF011L</strain>
    </source>
</reference>
<gene>
    <name evidence="1" type="ORF">FF011L_05890</name>
</gene>
<proteinExistence type="predicted"/>
<dbReference type="AlphaFoldDB" id="A0A517MAE3"/>
<sequence length="472" mass="51835">MEPSVTGKTNLMPQPKVFAHAAFRGQFGVARVDITPPVGVYARNWGAAKHDVAESIHRPLNLTAMVLSESADSYPLVLLDADLGWWKTPQTFRSFQTSLLERLQLLPSQLLFALSHTHAGPPLMEVDPSLPGSEPLQAWMDGLLDSAVTVVREALDASQPANLEWHVGKCELANVRDLRDPQDGNDRYLCGFDPEGKPDDTLLVGRVTDPAGKTLATLVNYACHPTTLAAENRAISPDYVGAMRETIQDVTGAPALFLLGACGELAPRYQYVGDPEVADRHGRQLGFAALATLSDMEPPGTELAFAEALESGAPLAIWKHRPGTPSAKLRVIQRSVELPLKDWPSAEELEDQRVACTDRALEERLRRRRDIRRSVGNGSVFSLPIYCWQFGDAVLVGCCCEPYSCLQQELRKRFQGTTVVVMNLVNGSLGYLPPAPLYDQDIYPVWQTPFERGSLELVIQAMTGVVEDVLSQ</sequence>
<evidence type="ECO:0000313" key="2">
    <source>
        <dbReference type="Proteomes" id="UP000320672"/>
    </source>
</evidence>
<dbReference type="EMBL" id="CP036262">
    <property type="protein sequence ID" value="QDS91853.1"/>
    <property type="molecule type" value="Genomic_DNA"/>
</dbReference>